<evidence type="ECO:0000256" key="13">
    <source>
        <dbReference type="ARBA" id="ARBA00023002"/>
    </source>
</evidence>
<dbReference type="EMBL" id="AEYP01063341">
    <property type="status" value="NOT_ANNOTATED_CDS"/>
    <property type="molecule type" value="Genomic_DNA"/>
</dbReference>
<keyword evidence="17" id="KW-0539">Nucleus</keyword>
<evidence type="ECO:0000256" key="9">
    <source>
        <dbReference type="ARBA" id="ARBA00022679"/>
    </source>
</evidence>
<evidence type="ECO:0000256" key="18">
    <source>
        <dbReference type="ARBA" id="ARBA00031890"/>
    </source>
</evidence>
<keyword evidence="12" id="KW-0810">Translation regulation</keyword>
<evidence type="ECO:0000256" key="21">
    <source>
        <dbReference type="ARBA" id="ARBA00048005"/>
    </source>
</evidence>
<evidence type="ECO:0000256" key="14">
    <source>
        <dbReference type="ARBA" id="ARBA00023027"/>
    </source>
</evidence>
<dbReference type="HOGENOM" id="CLU_030140_0_1_1"/>
<dbReference type="Pfam" id="PF02800">
    <property type="entry name" value="Gp_dh_C"/>
    <property type="match status" value="1"/>
</dbReference>
<dbReference type="GO" id="GO:0005634">
    <property type="term" value="C:nucleus"/>
    <property type="evidence" value="ECO:0007669"/>
    <property type="project" value="UniProtKB-SubCell"/>
</dbReference>
<dbReference type="Ensembl" id="ENSMPUT00000009574.1">
    <property type="protein sequence ID" value="ENSMPUP00000009419.1"/>
    <property type="gene ID" value="ENSMPUG00000009495.1"/>
</dbReference>
<dbReference type="PANTHER" id="PTHR10836">
    <property type="entry name" value="GLYCERALDEHYDE 3-PHOSPHATE DEHYDROGENASE"/>
    <property type="match status" value="1"/>
</dbReference>
<evidence type="ECO:0000256" key="11">
    <source>
        <dbReference type="ARBA" id="ARBA00022799"/>
    </source>
</evidence>
<name>M3YDL2_MUSPF</name>
<dbReference type="Gene3D" id="3.30.360.10">
    <property type="entry name" value="Dihydrodipicolinate Reductase, domain 2"/>
    <property type="match status" value="1"/>
</dbReference>
<comment type="pathway">
    <text evidence="4">Carbohydrate degradation; glycolysis; pyruvate from D-glyceraldehyde 3-phosphate: step 1/5.</text>
</comment>
<dbReference type="InterPro" id="IPR020828">
    <property type="entry name" value="GlycerAld_3-P_DH_NAD(P)-bd"/>
</dbReference>
<comment type="subcellular location">
    <subcellularLocation>
        <location evidence="2">Cytoplasm</location>
        <location evidence="2">Cytoskeleton</location>
    </subcellularLocation>
    <subcellularLocation>
        <location evidence="3">Cytoplasm</location>
        <location evidence="3">Cytosol</location>
    </subcellularLocation>
    <subcellularLocation>
        <location evidence="1">Nucleus</location>
    </subcellularLocation>
</comment>
<dbReference type="GO" id="GO:0016740">
    <property type="term" value="F:transferase activity"/>
    <property type="evidence" value="ECO:0007669"/>
    <property type="project" value="UniProtKB-KW"/>
</dbReference>
<keyword evidence="16" id="KW-0206">Cytoskeleton</keyword>
<keyword evidence="11" id="KW-0702">S-nitrosylation</keyword>
<dbReference type="PANTHER" id="PTHR10836:SF111">
    <property type="entry name" value="GLYCERALDEHYDE-3-PHOSPHATE DEHYDROGENASE"/>
    <property type="match status" value="1"/>
</dbReference>
<dbReference type="GO" id="GO:0005829">
    <property type="term" value="C:cytosol"/>
    <property type="evidence" value="ECO:0007669"/>
    <property type="project" value="UniProtKB-SubCell"/>
</dbReference>
<evidence type="ECO:0000256" key="1">
    <source>
        <dbReference type="ARBA" id="ARBA00004123"/>
    </source>
</evidence>
<reference evidence="23" key="1">
    <citation type="submission" date="2024-06" db="UniProtKB">
        <authorList>
            <consortium name="Ensembl"/>
        </authorList>
    </citation>
    <scope>IDENTIFICATION</scope>
</reference>
<dbReference type="SUPFAM" id="SSF51735">
    <property type="entry name" value="NAD(P)-binding Rossmann-fold domains"/>
    <property type="match status" value="1"/>
</dbReference>
<dbReference type="Gene3D" id="3.40.50.720">
    <property type="entry name" value="NAD(P)-binding Rossmann-like Domain"/>
    <property type="match status" value="1"/>
</dbReference>
<dbReference type="InterPro" id="IPR020831">
    <property type="entry name" value="GlycerAld/Erythrose_P_DH"/>
</dbReference>
<evidence type="ECO:0000256" key="7">
    <source>
        <dbReference type="ARBA" id="ARBA00021022"/>
    </source>
</evidence>
<keyword evidence="13" id="KW-0560">Oxidoreductase</keyword>
<comment type="similarity">
    <text evidence="5">Belongs to the glyceraldehyde-3-phosphate dehydrogenase family.</text>
</comment>
<evidence type="ECO:0000256" key="16">
    <source>
        <dbReference type="ARBA" id="ARBA00023212"/>
    </source>
</evidence>
<comment type="catalytic activity">
    <reaction evidence="20">
        <text>D-glyceraldehyde 3-phosphate + phosphate + NAD(+) = (2R)-3-phospho-glyceroyl phosphate + NADH + H(+)</text>
        <dbReference type="Rhea" id="RHEA:10300"/>
        <dbReference type="ChEBI" id="CHEBI:15378"/>
        <dbReference type="ChEBI" id="CHEBI:43474"/>
        <dbReference type="ChEBI" id="CHEBI:57540"/>
        <dbReference type="ChEBI" id="CHEBI:57604"/>
        <dbReference type="ChEBI" id="CHEBI:57945"/>
        <dbReference type="ChEBI" id="CHEBI:59776"/>
        <dbReference type="EC" id="1.2.1.12"/>
    </reaction>
</comment>
<keyword evidence="15" id="KW-0324">Glycolysis</keyword>
<accession>M3YDL2</accession>
<evidence type="ECO:0000256" key="19">
    <source>
        <dbReference type="ARBA" id="ARBA00046997"/>
    </source>
</evidence>
<dbReference type="STRING" id="9669.ENSMPUP00000009419"/>
<dbReference type="eggNOG" id="KOG0657">
    <property type="taxonomic scope" value="Eukaryota"/>
</dbReference>
<dbReference type="GeneTree" id="ENSGT00940000153112"/>
<dbReference type="InterPro" id="IPR036291">
    <property type="entry name" value="NAD(P)-bd_dom_sf"/>
</dbReference>
<evidence type="ECO:0000256" key="17">
    <source>
        <dbReference type="ARBA" id="ARBA00023242"/>
    </source>
</evidence>
<dbReference type="GO" id="GO:0006096">
    <property type="term" value="P:glycolytic process"/>
    <property type="evidence" value="ECO:0007669"/>
    <property type="project" value="UniProtKB-KW"/>
</dbReference>
<evidence type="ECO:0000256" key="5">
    <source>
        <dbReference type="ARBA" id="ARBA00007406"/>
    </source>
</evidence>
<evidence type="ECO:0000256" key="12">
    <source>
        <dbReference type="ARBA" id="ARBA00022845"/>
    </source>
</evidence>
<keyword evidence="9" id="KW-0808">Transferase</keyword>
<evidence type="ECO:0000256" key="3">
    <source>
        <dbReference type="ARBA" id="ARBA00004514"/>
    </source>
</evidence>
<dbReference type="GO" id="GO:0005856">
    <property type="term" value="C:cytoskeleton"/>
    <property type="evidence" value="ECO:0007669"/>
    <property type="project" value="UniProtKB-SubCell"/>
</dbReference>
<dbReference type="GO" id="GO:0051287">
    <property type="term" value="F:NAD binding"/>
    <property type="evidence" value="ECO:0007669"/>
    <property type="project" value="InterPro"/>
</dbReference>
<evidence type="ECO:0000256" key="20">
    <source>
        <dbReference type="ARBA" id="ARBA00047698"/>
    </source>
</evidence>
<sequence length="203" mass="22104">VSINNTFTDLYTVYMAQYESTHDKFKSTVQVENGNFVLNGKPISNFLEGDLTNINWGVVGAEFIEKSTGIFTILKKVGACLKDRAKRVIIFASSACVGKKKDDSFLKIVSNAFWTTNCLPLAKVVHNNFGIIEGLMTTVHITASQRTVEGPSEKNIVPASTSMVKVVGKSSLSSNGKLTGMAFHVLTHNVLVMDLTCHLEKAA</sequence>
<feature type="domain" description="Glyceraldehyde 3-phosphate dehydrogenase NAD(P) binding" evidence="22">
    <location>
        <begin position="1"/>
        <end position="114"/>
    </location>
</feature>
<dbReference type="Pfam" id="PF00044">
    <property type="entry name" value="Gp_dh_N"/>
    <property type="match status" value="1"/>
</dbReference>
<dbReference type="SMART" id="SM00846">
    <property type="entry name" value="Gp_dh_N"/>
    <property type="match status" value="1"/>
</dbReference>
<keyword evidence="8" id="KW-0963">Cytoplasm</keyword>
<evidence type="ECO:0000256" key="10">
    <source>
        <dbReference type="ARBA" id="ARBA00022703"/>
    </source>
</evidence>
<keyword evidence="14" id="KW-0520">NAD</keyword>
<dbReference type="GO" id="GO:0006915">
    <property type="term" value="P:apoptotic process"/>
    <property type="evidence" value="ECO:0007669"/>
    <property type="project" value="UniProtKB-KW"/>
</dbReference>
<dbReference type="SUPFAM" id="SSF55347">
    <property type="entry name" value="Glyceraldehyde-3-phosphate dehydrogenase-like, C-terminal domain"/>
    <property type="match status" value="1"/>
</dbReference>
<comment type="subunit">
    <text evidence="19">Homotetramer. Interacts with TPPP; the interaction is direct. Interacts (when S-nitrosylated) with SIAH1; leading to nuclear translocation. Interacts with RILPL1/GOSPEL, leading to prevent the interaction between GAPDH and SIAH1 and prevent nuclear translocation. Interacts with CHP1; the interaction increases the binding of CHP1 with microtubules. Associates with microtubules. Interacts with EIF1AD, USP25, PRKCI and WARS1. Interacts with phosphorylated RPL13A; inhibited by oxidatively-modified low-densitity lipoprotein (LDL(ox)). Component of the GAIT complex. Interacts with FKBP6; leading to inhibit GAPDH catalytic activity. Interacts with TRAF2, promoting TRAF2 ubiquitination. Interacts with TRAF3, promoting TRAF3 ubiquitination.</text>
</comment>
<dbReference type="EC" id="1.2.1.12" evidence="6"/>
<evidence type="ECO:0000256" key="2">
    <source>
        <dbReference type="ARBA" id="ARBA00004245"/>
    </source>
</evidence>
<evidence type="ECO:0000259" key="22">
    <source>
        <dbReference type="SMART" id="SM00846"/>
    </source>
</evidence>
<evidence type="ECO:0000256" key="4">
    <source>
        <dbReference type="ARBA" id="ARBA00004869"/>
    </source>
</evidence>
<evidence type="ECO:0000256" key="15">
    <source>
        <dbReference type="ARBA" id="ARBA00023152"/>
    </source>
</evidence>
<evidence type="ECO:0000256" key="6">
    <source>
        <dbReference type="ARBA" id="ARBA00013119"/>
    </source>
</evidence>
<dbReference type="InterPro" id="IPR020829">
    <property type="entry name" value="GlycerAld_3-P_DH_cat"/>
</dbReference>
<proteinExistence type="inferred from homology"/>
<dbReference type="AlphaFoldDB" id="M3YDL2"/>
<dbReference type="InParanoid" id="M3YDL2"/>
<organism evidence="23">
    <name type="scientific">Mustela putorius furo</name>
    <name type="common">European domestic ferret</name>
    <name type="synonym">Mustela furo</name>
    <dbReference type="NCBI Taxonomy" id="9669"/>
    <lineage>
        <taxon>Eukaryota</taxon>
        <taxon>Metazoa</taxon>
        <taxon>Chordata</taxon>
        <taxon>Craniata</taxon>
        <taxon>Vertebrata</taxon>
        <taxon>Euteleostomi</taxon>
        <taxon>Mammalia</taxon>
        <taxon>Eutheria</taxon>
        <taxon>Laurasiatheria</taxon>
        <taxon>Carnivora</taxon>
        <taxon>Caniformia</taxon>
        <taxon>Musteloidea</taxon>
        <taxon>Mustelidae</taxon>
        <taxon>Mustelinae</taxon>
        <taxon>Mustela</taxon>
    </lineage>
</organism>
<evidence type="ECO:0000313" key="23">
    <source>
        <dbReference type="Ensembl" id="ENSMPUP00000009419.1"/>
    </source>
</evidence>
<comment type="catalytic activity">
    <reaction evidence="21">
        <text>S-nitroso-L-cysteinyl-[GAPDH] + L-cysteinyl-[protein] = L-cysteinyl-[GAPDH] + S-nitroso-L-cysteinyl-[protein]</text>
        <dbReference type="Rhea" id="RHEA:66684"/>
        <dbReference type="Rhea" id="RHEA-COMP:10131"/>
        <dbReference type="Rhea" id="RHEA-COMP:17089"/>
        <dbReference type="Rhea" id="RHEA-COMP:17090"/>
        <dbReference type="Rhea" id="RHEA-COMP:17091"/>
        <dbReference type="ChEBI" id="CHEBI:29950"/>
        <dbReference type="ChEBI" id="CHEBI:149494"/>
    </reaction>
    <physiologicalReaction direction="left-to-right" evidence="21">
        <dbReference type="Rhea" id="RHEA:66685"/>
    </physiologicalReaction>
</comment>
<protein>
    <recommendedName>
        <fullName evidence="7">Glyceraldehyde-3-phosphate dehydrogenase</fullName>
        <ecNumber evidence="6">1.2.1.12</ecNumber>
    </recommendedName>
    <alternativeName>
        <fullName evidence="18">Peptidyl-cysteine S-nitrosylase GAPDH</fullName>
    </alternativeName>
</protein>
<dbReference type="GO" id="GO:0006417">
    <property type="term" value="P:regulation of translation"/>
    <property type="evidence" value="ECO:0007669"/>
    <property type="project" value="UniProtKB-KW"/>
</dbReference>
<evidence type="ECO:0000256" key="8">
    <source>
        <dbReference type="ARBA" id="ARBA00022490"/>
    </source>
</evidence>
<keyword evidence="10" id="KW-0053">Apoptosis</keyword>
<dbReference type="GO" id="GO:0004365">
    <property type="term" value="F:glyceraldehyde-3-phosphate dehydrogenase (NAD+) (phosphorylating) activity"/>
    <property type="evidence" value="ECO:0007669"/>
    <property type="project" value="UniProtKB-EC"/>
</dbReference>